<evidence type="ECO:0000313" key="2">
    <source>
        <dbReference type="Proteomes" id="UP001054945"/>
    </source>
</evidence>
<dbReference type="AlphaFoldDB" id="A0AAV4MIB1"/>
<name>A0AAV4MIB1_CAEEX</name>
<dbReference type="EMBL" id="BPLR01019768">
    <property type="protein sequence ID" value="GIX71585.1"/>
    <property type="molecule type" value="Genomic_DNA"/>
</dbReference>
<gene>
    <name evidence="1" type="ORF">CEXT_45651</name>
</gene>
<sequence length="106" mass="12595">MDTYPVDCICCIDWCRYNKQWIPNQITFISTNDLHESTIRVVLTTLTVFTYEDMMEHLSLPINCFQKREFQLDTIYLAHYAQTTLSQKPCTRHSVKKECRVCCHSH</sequence>
<evidence type="ECO:0000313" key="1">
    <source>
        <dbReference type="EMBL" id="GIX71585.1"/>
    </source>
</evidence>
<protein>
    <submittedName>
        <fullName evidence="1">Uncharacterized protein</fullName>
    </submittedName>
</protein>
<keyword evidence="2" id="KW-1185">Reference proteome</keyword>
<organism evidence="1 2">
    <name type="scientific">Caerostris extrusa</name>
    <name type="common">Bark spider</name>
    <name type="synonym">Caerostris bankana</name>
    <dbReference type="NCBI Taxonomy" id="172846"/>
    <lineage>
        <taxon>Eukaryota</taxon>
        <taxon>Metazoa</taxon>
        <taxon>Ecdysozoa</taxon>
        <taxon>Arthropoda</taxon>
        <taxon>Chelicerata</taxon>
        <taxon>Arachnida</taxon>
        <taxon>Araneae</taxon>
        <taxon>Araneomorphae</taxon>
        <taxon>Entelegynae</taxon>
        <taxon>Araneoidea</taxon>
        <taxon>Araneidae</taxon>
        <taxon>Caerostris</taxon>
    </lineage>
</organism>
<comment type="caution">
    <text evidence="1">The sequence shown here is derived from an EMBL/GenBank/DDBJ whole genome shotgun (WGS) entry which is preliminary data.</text>
</comment>
<accession>A0AAV4MIB1</accession>
<proteinExistence type="predicted"/>
<dbReference type="Proteomes" id="UP001054945">
    <property type="component" value="Unassembled WGS sequence"/>
</dbReference>
<reference evidence="1 2" key="1">
    <citation type="submission" date="2021-06" db="EMBL/GenBank/DDBJ databases">
        <title>Caerostris extrusa draft genome.</title>
        <authorList>
            <person name="Kono N."/>
            <person name="Arakawa K."/>
        </authorList>
    </citation>
    <scope>NUCLEOTIDE SEQUENCE [LARGE SCALE GENOMIC DNA]</scope>
</reference>